<reference evidence="2 3" key="1">
    <citation type="submission" date="2019-11" db="EMBL/GenBank/DDBJ databases">
        <title>Bacillus idriensis genome.</title>
        <authorList>
            <person name="Konopka E.N."/>
            <person name="Newman J.D."/>
        </authorList>
    </citation>
    <scope>NUCLEOTIDE SEQUENCE [LARGE SCALE GENOMIC DNA]</scope>
    <source>
        <strain evidence="2 3">DSM 19097</strain>
    </source>
</reference>
<name>A0A6I2MG12_9BACI</name>
<dbReference type="Gene3D" id="1.25.10.10">
    <property type="entry name" value="Leucine-rich Repeat Variant"/>
    <property type="match status" value="1"/>
</dbReference>
<comment type="caution">
    <text evidence="2">The sequence shown here is derived from an EMBL/GenBank/DDBJ whole genome shotgun (WGS) entry which is preliminary data.</text>
</comment>
<dbReference type="InterPro" id="IPR016024">
    <property type="entry name" value="ARM-type_fold"/>
</dbReference>
<dbReference type="RefSeq" id="WP_154319262.1">
    <property type="nucleotide sequence ID" value="NZ_CAJGAA010000005.1"/>
</dbReference>
<dbReference type="AlphaFoldDB" id="A0A6I2MG12"/>
<organism evidence="2 3">
    <name type="scientific">Metabacillus idriensis</name>
    <dbReference type="NCBI Taxonomy" id="324768"/>
    <lineage>
        <taxon>Bacteria</taxon>
        <taxon>Bacillati</taxon>
        <taxon>Bacillota</taxon>
        <taxon>Bacilli</taxon>
        <taxon>Bacillales</taxon>
        <taxon>Bacillaceae</taxon>
        <taxon>Metabacillus</taxon>
    </lineage>
</organism>
<dbReference type="EMBL" id="WKKF01000008">
    <property type="protein sequence ID" value="MRX56062.1"/>
    <property type="molecule type" value="Genomic_DNA"/>
</dbReference>
<proteinExistence type="predicted"/>
<gene>
    <name evidence="2" type="ORF">GJU41_19065</name>
</gene>
<evidence type="ECO:0000313" key="3">
    <source>
        <dbReference type="Proteomes" id="UP000441585"/>
    </source>
</evidence>
<dbReference type="Proteomes" id="UP000441585">
    <property type="component" value="Unassembled WGS sequence"/>
</dbReference>
<keyword evidence="3" id="KW-1185">Reference proteome</keyword>
<evidence type="ECO:0000313" key="2">
    <source>
        <dbReference type="EMBL" id="MRX56062.1"/>
    </source>
</evidence>
<keyword evidence="1" id="KW-0175">Coiled coil</keyword>
<dbReference type="Pfam" id="PF13646">
    <property type="entry name" value="HEAT_2"/>
    <property type="match status" value="1"/>
</dbReference>
<dbReference type="SUPFAM" id="SSF48371">
    <property type="entry name" value="ARM repeat"/>
    <property type="match status" value="1"/>
</dbReference>
<protein>
    <submittedName>
        <fullName evidence="2">DUF4288 domain-containing protein</fullName>
    </submittedName>
</protein>
<dbReference type="InterPro" id="IPR025630">
    <property type="entry name" value="DUF4288"/>
</dbReference>
<dbReference type="Pfam" id="PF14119">
    <property type="entry name" value="DUF4288"/>
    <property type="match status" value="1"/>
</dbReference>
<sequence length="316" mass="36483">MDLDLLRRLLESEETEKTEILLDDIGSNKKLKAIPLLIEFLKNTKSARLRNSIAIALSDIGDNSALQPIIDVLNHPKTLGNRGTLLYALEPFDCSMHLDTLVYHLITGNFEVKAQSYQLIQSIRNDIDDKVLLDCISKIKQELHSLTQQQEILEDTLQALSSLNNEINTETSWEWFAVKLLFECIITGKPDPETIDKNYNNTHKTYEESIILVKAKSFDDAYSIAEEKVKEAEIEYTNPYDERVNWKFIEALDCFIIGEELGPGTEVYSRYLRISKKMSESEFISQYYPETDEEEGDVDLNFILRNKEFNDRPNRV</sequence>
<evidence type="ECO:0000256" key="1">
    <source>
        <dbReference type="SAM" id="Coils"/>
    </source>
</evidence>
<accession>A0A6I2MG12</accession>
<feature type="coiled-coil region" evidence="1">
    <location>
        <begin position="136"/>
        <end position="166"/>
    </location>
</feature>
<dbReference type="InterPro" id="IPR011989">
    <property type="entry name" value="ARM-like"/>
</dbReference>